<dbReference type="InterPro" id="IPR023994">
    <property type="entry name" value="NiFe-hyd_HybE"/>
</dbReference>
<dbReference type="EMBL" id="JAQSIP010000004">
    <property type="protein sequence ID" value="MDD0839102.1"/>
    <property type="molecule type" value="Genomic_DNA"/>
</dbReference>
<dbReference type="InterPro" id="IPR038530">
    <property type="entry name" value="NiFe-hyd_HybE_sf"/>
</dbReference>
<accession>A0ABT5MZ45</accession>
<gene>
    <name evidence="1" type="primary">hybE</name>
    <name evidence="1" type="ORF">PSQ40_11005</name>
</gene>
<keyword evidence="2" id="KW-1185">Reference proteome</keyword>
<dbReference type="Pfam" id="PF11939">
    <property type="entry name" value="NiFe-hyd_HybE"/>
    <property type="match status" value="1"/>
</dbReference>
<dbReference type="RefSeq" id="WP_273951491.1">
    <property type="nucleotide sequence ID" value="NZ_JAQSIP010000004.1"/>
</dbReference>
<dbReference type="Gene3D" id="3.30.1460.40">
    <property type="entry name" value="[NiFe]-hydrogenase assembly chaperone, HybE"/>
    <property type="match status" value="1"/>
</dbReference>
<proteinExistence type="predicted"/>
<reference evidence="1 2" key="1">
    <citation type="submission" date="2023-02" db="EMBL/GenBank/DDBJ databases">
        <title>Bacterial whole genomic sequence of Curvibacter sp. HBC61.</title>
        <authorList>
            <person name="Le V."/>
            <person name="Ko S.-R."/>
            <person name="Ahn C.-Y."/>
            <person name="Oh H.-M."/>
        </authorList>
    </citation>
    <scope>NUCLEOTIDE SEQUENCE [LARGE SCALE GENOMIC DNA]</scope>
    <source>
        <strain evidence="1 2">HBC61</strain>
    </source>
</reference>
<name>A0ABT5MZ45_9BURK</name>
<evidence type="ECO:0000313" key="1">
    <source>
        <dbReference type="EMBL" id="MDD0839102.1"/>
    </source>
</evidence>
<evidence type="ECO:0000313" key="2">
    <source>
        <dbReference type="Proteomes" id="UP001528673"/>
    </source>
</evidence>
<dbReference type="Proteomes" id="UP001528673">
    <property type="component" value="Unassembled WGS sequence"/>
</dbReference>
<sequence>MTPLHPLRPFAAEPLQDHLAVGQAKPMPRPVLEGRVQALEVFYRWVQTERMQGIPLLNEALQVEAVGFEWGACADDDEPAAEGVLITPWFMSLVRLPGPSLPHGERVGCSFVREFGSECFDFIGAYDPAIGYHETCALFSPMGDFTTQALARETALAALALTRPAPVAAPEPMPARRAFFLGRNPGATP</sequence>
<organism evidence="1 2">
    <name type="scientific">Curvibacter cyanobacteriorum</name>
    <dbReference type="NCBI Taxonomy" id="3026422"/>
    <lineage>
        <taxon>Bacteria</taxon>
        <taxon>Pseudomonadati</taxon>
        <taxon>Pseudomonadota</taxon>
        <taxon>Betaproteobacteria</taxon>
        <taxon>Burkholderiales</taxon>
        <taxon>Comamonadaceae</taxon>
        <taxon>Curvibacter</taxon>
    </lineage>
</organism>
<protein>
    <submittedName>
        <fullName evidence="1">[NiFe]-hydrogenase assembly chaperone HybE</fullName>
    </submittedName>
</protein>
<comment type="caution">
    <text evidence="1">The sequence shown here is derived from an EMBL/GenBank/DDBJ whole genome shotgun (WGS) entry which is preliminary data.</text>
</comment>
<dbReference type="NCBIfam" id="TIGR03993">
    <property type="entry name" value="hydrog_HybE"/>
    <property type="match status" value="1"/>
</dbReference>